<dbReference type="Gene3D" id="1.10.10.10">
    <property type="entry name" value="Winged helix-like DNA-binding domain superfamily/Winged helix DNA-binding domain"/>
    <property type="match status" value="1"/>
</dbReference>
<evidence type="ECO:0000256" key="2">
    <source>
        <dbReference type="ARBA" id="ARBA00023125"/>
    </source>
</evidence>
<evidence type="ECO:0000256" key="1">
    <source>
        <dbReference type="ARBA" id="ARBA00023015"/>
    </source>
</evidence>
<evidence type="ECO:0000313" key="6">
    <source>
        <dbReference type="Proteomes" id="UP001206206"/>
    </source>
</evidence>
<proteinExistence type="predicted"/>
<dbReference type="Pfam" id="PF01638">
    <property type="entry name" value="HxlR"/>
    <property type="match status" value="1"/>
</dbReference>
<reference evidence="5 6" key="1">
    <citation type="submission" date="2022-06" db="EMBL/GenBank/DDBJ databases">
        <title>Draft genome sequence of type strain Streptomyces rubrisoli DSM 42083.</title>
        <authorList>
            <person name="Duangmal K."/>
            <person name="Klaysubun C."/>
        </authorList>
    </citation>
    <scope>NUCLEOTIDE SEQUENCE [LARGE SCALE GENOMIC DNA]</scope>
    <source>
        <strain evidence="5 6">DSM 42083</strain>
    </source>
</reference>
<keyword evidence="2" id="KW-0238">DNA-binding</keyword>
<keyword evidence="1" id="KW-0805">Transcription regulation</keyword>
<keyword evidence="6" id="KW-1185">Reference proteome</keyword>
<accession>A0ABT1P9Y9</accession>
<dbReference type="EMBL" id="JANFNH010000005">
    <property type="protein sequence ID" value="MCQ4042188.1"/>
    <property type="molecule type" value="Genomic_DNA"/>
</dbReference>
<evidence type="ECO:0000313" key="5">
    <source>
        <dbReference type="EMBL" id="MCQ4042188.1"/>
    </source>
</evidence>
<dbReference type="SUPFAM" id="SSF46785">
    <property type="entry name" value="Winged helix' DNA-binding domain"/>
    <property type="match status" value="1"/>
</dbReference>
<dbReference type="InterPro" id="IPR036388">
    <property type="entry name" value="WH-like_DNA-bd_sf"/>
</dbReference>
<dbReference type="Proteomes" id="UP001206206">
    <property type="component" value="Unassembled WGS sequence"/>
</dbReference>
<sequence length="119" mass="12801">MAVSRECSAIDQGITRVFTLLGKRWTGLIIAVLMSNGRSYFAELRRAIPGISERMLSDRLTELAGAGLLVREVDEGPPLRVSYQLTPAGDALAPAMNELADWAAKHMPEAPPCPRGPAA</sequence>
<dbReference type="InterPro" id="IPR036390">
    <property type="entry name" value="WH_DNA-bd_sf"/>
</dbReference>
<organism evidence="5 6">
    <name type="scientific">Streptantibioticus rubrisoli</name>
    <dbReference type="NCBI Taxonomy" id="1387313"/>
    <lineage>
        <taxon>Bacteria</taxon>
        <taxon>Bacillati</taxon>
        <taxon>Actinomycetota</taxon>
        <taxon>Actinomycetes</taxon>
        <taxon>Kitasatosporales</taxon>
        <taxon>Streptomycetaceae</taxon>
        <taxon>Streptantibioticus</taxon>
    </lineage>
</organism>
<gene>
    <name evidence="5" type="ORF">NON19_09105</name>
</gene>
<evidence type="ECO:0000256" key="3">
    <source>
        <dbReference type="ARBA" id="ARBA00023163"/>
    </source>
</evidence>
<feature type="domain" description="HTH hxlR-type" evidence="4">
    <location>
        <begin position="7"/>
        <end position="111"/>
    </location>
</feature>
<dbReference type="PANTHER" id="PTHR33204:SF37">
    <property type="entry name" value="HTH-TYPE TRANSCRIPTIONAL REGULATOR YODB"/>
    <property type="match status" value="1"/>
</dbReference>
<evidence type="ECO:0000259" key="4">
    <source>
        <dbReference type="PROSITE" id="PS51118"/>
    </source>
</evidence>
<name>A0ABT1P9Y9_9ACTN</name>
<keyword evidence="3" id="KW-0804">Transcription</keyword>
<protein>
    <submittedName>
        <fullName evidence="5">Helix-turn-helix transcriptional regulator</fullName>
    </submittedName>
</protein>
<dbReference type="PROSITE" id="PS51118">
    <property type="entry name" value="HTH_HXLR"/>
    <property type="match status" value="1"/>
</dbReference>
<dbReference type="RefSeq" id="WP_255926176.1">
    <property type="nucleotide sequence ID" value="NZ_JANFNH010000005.1"/>
</dbReference>
<dbReference type="InterPro" id="IPR002577">
    <property type="entry name" value="HTH_HxlR"/>
</dbReference>
<dbReference type="PANTHER" id="PTHR33204">
    <property type="entry name" value="TRANSCRIPTIONAL REGULATOR, MARR FAMILY"/>
    <property type="match status" value="1"/>
</dbReference>
<comment type="caution">
    <text evidence="5">The sequence shown here is derived from an EMBL/GenBank/DDBJ whole genome shotgun (WGS) entry which is preliminary data.</text>
</comment>